<evidence type="ECO:0000313" key="1">
    <source>
        <dbReference type="EMBL" id="TFK75347.1"/>
    </source>
</evidence>
<dbReference type="EMBL" id="ML208263">
    <property type="protein sequence ID" value="TFK75347.1"/>
    <property type="molecule type" value="Genomic_DNA"/>
</dbReference>
<organism evidence="1 2">
    <name type="scientific">Pluteus cervinus</name>
    <dbReference type="NCBI Taxonomy" id="181527"/>
    <lineage>
        <taxon>Eukaryota</taxon>
        <taxon>Fungi</taxon>
        <taxon>Dikarya</taxon>
        <taxon>Basidiomycota</taxon>
        <taxon>Agaricomycotina</taxon>
        <taxon>Agaricomycetes</taxon>
        <taxon>Agaricomycetidae</taxon>
        <taxon>Agaricales</taxon>
        <taxon>Pluteineae</taxon>
        <taxon>Pluteaceae</taxon>
        <taxon>Pluteus</taxon>
    </lineage>
</organism>
<dbReference type="Proteomes" id="UP000308600">
    <property type="component" value="Unassembled WGS sequence"/>
</dbReference>
<evidence type="ECO:0000313" key="2">
    <source>
        <dbReference type="Proteomes" id="UP000308600"/>
    </source>
</evidence>
<accession>A0ACD3BCP2</accession>
<proteinExistence type="predicted"/>
<gene>
    <name evidence="1" type="ORF">BDN72DRAFT_513121</name>
</gene>
<protein>
    <submittedName>
        <fullName evidence="1">Uncharacterized protein</fullName>
    </submittedName>
</protein>
<keyword evidence="2" id="KW-1185">Reference proteome</keyword>
<name>A0ACD3BCP2_9AGAR</name>
<reference evidence="1 2" key="1">
    <citation type="journal article" date="2019" name="Nat. Ecol. Evol.">
        <title>Megaphylogeny resolves global patterns of mushroom evolution.</title>
        <authorList>
            <person name="Varga T."/>
            <person name="Krizsan K."/>
            <person name="Foldi C."/>
            <person name="Dima B."/>
            <person name="Sanchez-Garcia M."/>
            <person name="Sanchez-Ramirez S."/>
            <person name="Szollosi G.J."/>
            <person name="Szarkandi J.G."/>
            <person name="Papp V."/>
            <person name="Albert L."/>
            <person name="Andreopoulos W."/>
            <person name="Angelini C."/>
            <person name="Antonin V."/>
            <person name="Barry K.W."/>
            <person name="Bougher N.L."/>
            <person name="Buchanan P."/>
            <person name="Buyck B."/>
            <person name="Bense V."/>
            <person name="Catcheside P."/>
            <person name="Chovatia M."/>
            <person name="Cooper J."/>
            <person name="Damon W."/>
            <person name="Desjardin D."/>
            <person name="Finy P."/>
            <person name="Geml J."/>
            <person name="Haridas S."/>
            <person name="Hughes K."/>
            <person name="Justo A."/>
            <person name="Karasinski D."/>
            <person name="Kautmanova I."/>
            <person name="Kiss B."/>
            <person name="Kocsube S."/>
            <person name="Kotiranta H."/>
            <person name="LaButti K.M."/>
            <person name="Lechner B.E."/>
            <person name="Liimatainen K."/>
            <person name="Lipzen A."/>
            <person name="Lukacs Z."/>
            <person name="Mihaltcheva S."/>
            <person name="Morgado L.N."/>
            <person name="Niskanen T."/>
            <person name="Noordeloos M.E."/>
            <person name="Ohm R.A."/>
            <person name="Ortiz-Santana B."/>
            <person name="Ovrebo C."/>
            <person name="Racz N."/>
            <person name="Riley R."/>
            <person name="Savchenko A."/>
            <person name="Shiryaev A."/>
            <person name="Soop K."/>
            <person name="Spirin V."/>
            <person name="Szebenyi C."/>
            <person name="Tomsovsky M."/>
            <person name="Tulloss R.E."/>
            <person name="Uehling J."/>
            <person name="Grigoriev I.V."/>
            <person name="Vagvolgyi C."/>
            <person name="Papp T."/>
            <person name="Martin F.M."/>
            <person name="Miettinen O."/>
            <person name="Hibbett D.S."/>
            <person name="Nagy L.G."/>
        </authorList>
    </citation>
    <scope>NUCLEOTIDE SEQUENCE [LARGE SCALE GENOMIC DNA]</scope>
    <source>
        <strain evidence="1 2">NL-1719</strain>
    </source>
</reference>
<sequence length="681" mass="74604">MSEGQLPPTLLSTLQSSFRPDAIRPHSFHPFSSSADESFTVLQDLGHKINHISHSLSQYIPAPFTNPKLITQLREHASLSHQLHTSDQNISRLKEAFLKRPSVIFGEDIPLKPTLMVDWCISRLEAWGTSLGMETFKDDGRQGSVTLVLGGKVLVIDVDLSIDKSNPSFPRLRVASVKTSYANAQSTTGSFALDAFLSESIEAFCTEVQKAEESRDPEKAARLGAAVKDYLKYLVLLDGLATRQQDGGTRWFMDIEELYPTLQKLARDESEAIAQSLNVLRTPLDIFLHRAHSLPLLYLSAPSLSFLVYISPSTYLSLLKAPGPTQDDRFAIDISLGKLKSSLASSQKGVTLATLVLSGSPFQSSLSNSMPVPSIGGPTFNLAPRGNDIDHIFPQLSGPTLTLSPTTEHHCWILDFTDGGRQRGVVMNQTRMKEIELIINPLGGMSNIHAVPMMSFGTGSWIDLLINPQSGVSPERYTSLYVSPSGAHPPLQLRLTAPEEPGFILERVPVTALKEVWGILEVIREQCWLNEILLTCNWVTDGLQPEAEVTPEDSTATEQELEEILAGAASPRKIPVNVYLPNGAPDPLFIGTELDSLSTTNRRTRITMSSPERPPLSGLVEITVAYDEMQPRGLTVEIHGAMGRDVKISTLEEVCRRGGILGLAGIIWKKNSGSVVPPFFS</sequence>